<feature type="transmembrane region" description="Helical" evidence="19">
    <location>
        <begin position="82"/>
        <end position="98"/>
    </location>
</feature>
<keyword evidence="13 19" id="KW-1133">Transmembrane helix</keyword>
<keyword evidence="21" id="KW-1185">Reference proteome</keyword>
<feature type="transmembrane region" description="Helical" evidence="19">
    <location>
        <begin position="132"/>
        <end position="153"/>
    </location>
</feature>
<evidence type="ECO:0000256" key="12">
    <source>
        <dbReference type="ARBA" id="ARBA00022695"/>
    </source>
</evidence>
<evidence type="ECO:0000256" key="14">
    <source>
        <dbReference type="ARBA" id="ARBA00023098"/>
    </source>
</evidence>
<sequence length="262" mass="29159">MKQRIITAVIAAAVFLPIVIYGNLPFQILIYLMATVGLYELLKMHKIGPASFPAIIAFIMLWVILVPSAYITTLEDLNLNKVNVFALGVIVLLMYTVVTKNRFTFDHVGFVVITLIYVGMGFYYIAETRETGLVYVFFVLFTLWATDSGAYFVGRSLGKNKLWPEISPNKTIEGAIGGICSALIVALIFHFVTDIDLSLVKILVMSVIIAIFGQMGDLVQSAFKRYYGVKDSGTILPGHGGILDRTDSWIFVFPILHLLYLL</sequence>
<gene>
    <name evidence="20" type="ORF">IEO70_13765</name>
</gene>
<evidence type="ECO:0000256" key="1">
    <source>
        <dbReference type="ARBA" id="ARBA00001698"/>
    </source>
</evidence>
<evidence type="ECO:0000256" key="17">
    <source>
        <dbReference type="ARBA" id="ARBA00023264"/>
    </source>
</evidence>
<evidence type="ECO:0000313" key="21">
    <source>
        <dbReference type="Proteomes" id="UP000602076"/>
    </source>
</evidence>
<keyword evidence="10 18" id="KW-0808">Transferase</keyword>
<evidence type="ECO:0000256" key="11">
    <source>
        <dbReference type="ARBA" id="ARBA00022692"/>
    </source>
</evidence>
<dbReference type="Proteomes" id="UP000602076">
    <property type="component" value="Unassembled WGS sequence"/>
</dbReference>
<keyword evidence="14" id="KW-0443">Lipid metabolism</keyword>
<accession>A0A927D0V9</accession>
<keyword evidence="12 18" id="KW-0548">Nucleotidyltransferase</keyword>
<evidence type="ECO:0000256" key="18">
    <source>
        <dbReference type="RuleBase" id="RU003938"/>
    </source>
</evidence>
<evidence type="ECO:0000256" key="7">
    <source>
        <dbReference type="ARBA" id="ARBA00019373"/>
    </source>
</evidence>
<dbReference type="EMBL" id="JACXSI010000034">
    <property type="protein sequence ID" value="MBD3109410.1"/>
    <property type="molecule type" value="Genomic_DNA"/>
</dbReference>
<comment type="pathway">
    <text evidence="4">Lipid metabolism.</text>
</comment>
<keyword evidence="16" id="KW-0594">Phospholipid biosynthesis</keyword>
<organism evidence="20 21">
    <name type="scientific">Peribacillus faecalis</name>
    <dbReference type="NCBI Taxonomy" id="2772559"/>
    <lineage>
        <taxon>Bacteria</taxon>
        <taxon>Bacillati</taxon>
        <taxon>Bacillota</taxon>
        <taxon>Bacilli</taxon>
        <taxon>Bacillales</taxon>
        <taxon>Bacillaceae</taxon>
        <taxon>Peribacillus</taxon>
    </lineage>
</organism>
<evidence type="ECO:0000256" key="4">
    <source>
        <dbReference type="ARBA" id="ARBA00005189"/>
    </source>
</evidence>
<dbReference type="EC" id="2.7.7.41" evidence="6 18"/>
<evidence type="ECO:0000256" key="6">
    <source>
        <dbReference type="ARBA" id="ARBA00012487"/>
    </source>
</evidence>
<dbReference type="RefSeq" id="WP_190998943.1">
    <property type="nucleotide sequence ID" value="NZ_JACXSI010000034.1"/>
</dbReference>
<keyword evidence="15 19" id="KW-0472">Membrane</keyword>
<dbReference type="GO" id="GO:0005886">
    <property type="term" value="C:plasma membrane"/>
    <property type="evidence" value="ECO:0007669"/>
    <property type="project" value="UniProtKB-SubCell"/>
</dbReference>
<evidence type="ECO:0000256" key="2">
    <source>
        <dbReference type="ARBA" id="ARBA00004651"/>
    </source>
</evidence>
<proteinExistence type="inferred from homology"/>
<name>A0A927D0V9_9BACI</name>
<comment type="caution">
    <text evidence="20">The sequence shown here is derived from an EMBL/GenBank/DDBJ whole genome shotgun (WGS) entry which is preliminary data.</text>
</comment>
<evidence type="ECO:0000256" key="9">
    <source>
        <dbReference type="ARBA" id="ARBA00022516"/>
    </source>
</evidence>
<keyword evidence="11 18" id="KW-0812">Transmembrane</keyword>
<keyword evidence="8" id="KW-1003">Cell membrane</keyword>
<feature type="transmembrane region" description="Helical" evidence="19">
    <location>
        <begin position="105"/>
        <end position="126"/>
    </location>
</feature>
<evidence type="ECO:0000256" key="16">
    <source>
        <dbReference type="ARBA" id="ARBA00023209"/>
    </source>
</evidence>
<dbReference type="GO" id="GO:0004605">
    <property type="term" value="F:phosphatidate cytidylyltransferase activity"/>
    <property type="evidence" value="ECO:0007669"/>
    <property type="project" value="UniProtKB-EC"/>
</dbReference>
<dbReference type="GO" id="GO:0016024">
    <property type="term" value="P:CDP-diacylglycerol biosynthetic process"/>
    <property type="evidence" value="ECO:0007669"/>
    <property type="project" value="TreeGrafter"/>
</dbReference>
<dbReference type="AlphaFoldDB" id="A0A927D0V9"/>
<feature type="transmembrane region" description="Helical" evidence="19">
    <location>
        <begin position="198"/>
        <end position="216"/>
    </location>
</feature>
<keyword evidence="9" id="KW-0444">Lipid biosynthesis</keyword>
<evidence type="ECO:0000256" key="13">
    <source>
        <dbReference type="ARBA" id="ARBA00022989"/>
    </source>
</evidence>
<reference evidence="20" key="1">
    <citation type="submission" date="2020-09" db="EMBL/GenBank/DDBJ databases">
        <title>Bacillus faecalis sp. nov., a moderately halophilic bacterium isolated from cow faeces.</title>
        <authorList>
            <person name="Jiang L."/>
            <person name="Lee J."/>
        </authorList>
    </citation>
    <scope>NUCLEOTIDE SEQUENCE</scope>
    <source>
        <strain evidence="20">AGMB 02131</strain>
    </source>
</reference>
<dbReference type="PANTHER" id="PTHR46382:SF1">
    <property type="entry name" value="PHOSPHATIDATE CYTIDYLYLTRANSFERASE"/>
    <property type="match status" value="1"/>
</dbReference>
<evidence type="ECO:0000256" key="8">
    <source>
        <dbReference type="ARBA" id="ARBA00022475"/>
    </source>
</evidence>
<comment type="similarity">
    <text evidence="5 18">Belongs to the CDS family.</text>
</comment>
<evidence type="ECO:0000256" key="3">
    <source>
        <dbReference type="ARBA" id="ARBA00005119"/>
    </source>
</evidence>
<keyword evidence="17" id="KW-1208">Phospholipid metabolism</keyword>
<evidence type="ECO:0000256" key="10">
    <source>
        <dbReference type="ARBA" id="ARBA00022679"/>
    </source>
</evidence>
<feature type="transmembrane region" description="Helical" evidence="19">
    <location>
        <begin position="51"/>
        <end position="70"/>
    </location>
</feature>
<feature type="transmembrane region" description="Helical" evidence="19">
    <location>
        <begin position="174"/>
        <end position="192"/>
    </location>
</feature>
<dbReference type="PROSITE" id="PS01315">
    <property type="entry name" value="CDS"/>
    <property type="match status" value="1"/>
</dbReference>
<dbReference type="InterPro" id="IPR000374">
    <property type="entry name" value="PC_trans"/>
</dbReference>
<dbReference type="Pfam" id="PF01148">
    <property type="entry name" value="CTP_transf_1"/>
    <property type="match status" value="1"/>
</dbReference>
<comment type="catalytic activity">
    <reaction evidence="1 18">
        <text>a 1,2-diacyl-sn-glycero-3-phosphate + CTP + H(+) = a CDP-1,2-diacyl-sn-glycerol + diphosphate</text>
        <dbReference type="Rhea" id="RHEA:16229"/>
        <dbReference type="ChEBI" id="CHEBI:15378"/>
        <dbReference type="ChEBI" id="CHEBI:33019"/>
        <dbReference type="ChEBI" id="CHEBI:37563"/>
        <dbReference type="ChEBI" id="CHEBI:58332"/>
        <dbReference type="ChEBI" id="CHEBI:58608"/>
        <dbReference type="EC" id="2.7.7.41"/>
    </reaction>
</comment>
<dbReference type="PANTHER" id="PTHR46382">
    <property type="entry name" value="PHOSPHATIDATE CYTIDYLYLTRANSFERASE"/>
    <property type="match status" value="1"/>
</dbReference>
<evidence type="ECO:0000256" key="19">
    <source>
        <dbReference type="SAM" id="Phobius"/>
    </source>
</evidence>
<evidence type="ECO:0000256" key="15">
    <source>
        <dbReference type="ARBA" id="ARBA00023136"/>
    </source>
</evidence>
<comment type="pathway">
    <text evidence="3 18">Phospholipid metabolism; CDP-diacylglycerol biosynthesis; CDP-diacylglycerol from sn-glycerol 3-phosphate: step 3/3.</text>
</comment>
<protein>
    <recommendedName>
        <fullName evidence="7 18">Phosphatidate cytidylyltransferase</fullName>
        <ecNumber evidence="6 18">2.7.7.41</ecNumber>
    </recommendedName>
</protein>
<evidence type="ECO:0000313" key="20">
    <source>
        <dbReference type="EMBL" id="MBD3109410.1"/>
    </source>
</evidence>
<feature type="transmembrane region" description="Helical" evidence="19">
    <location>
        <begin position="6"/>
        <end position="39"/>
    </location>
</feature>
<evidence type="ECO:0000256" key="5">
    <source>
        <dbReference type="ARBA" id="ARBA00010185"/>
    </source>
</evidence>
<comment type="subcellular location">
    <subcellularLocation>
        <location evidence="2">Cell membrane</location>
        <topology evidence="2">Multi-pass membrane protein</topology>
    </subcellularLocation>
</comment>